<feature type="domain" description="Acyl-CoA dehydrogenase/oxidase N-terminal" evidence="8">
    <location>
        <begin position="3"/>
        <end position="97"/>
    </location>
</feature>
<feature type="domain" description="Acyl-CoA oxidase/dehydrogenase middle" evidence="7">
    <location>
        <begin position="105"/>
        <end position="200"/>
    </location>
</feature>
<dbReference type="InterPro" id="IPR009075">
    <property type="entry name" value="AcylCo_DH/oxidase_C"/>
</dbReference>
<dbReference type="InterPro" id="IPR037069">
    <property type="entry name" value="AcylCoA_DH/ox_N_sf"/>
</dbReference>
<dbReference type="OrthoDB" id="3504175at2"/>
<keyword evidence="10" id="KW-1185">Reference proteome</keyword>
<dbReference type="InterPro" id="IPR036250">
    <property type="entry name" value="AcylCo_DH-like_C"/>
</dbReference>
<dbReference type="Gene3D" id="2.40.110.10">
    <property type="entry name" value="Butyryl-CoA Dehydrogenase, subunit A, domain 2"/>
    <property type="match status" value="1"/>
</dbReference>
<evidence type="ECO:0000259" key="6">
    <source>
        <dbReference type="Pfam" id="PF00441"/>
    </source>
</evidence>
<evidence type="ECO:0000256" key="4">
    <source>
        <dbReference type="ARBA" id="ARBA00022827"/>
    </source>
</evidence>
<keyword evidence="5" id="KW-0560">Oxidoreductase</keyword>
<dbReference type="SUPFAM" id="SSF56645">
    <property type="entry name" value="Acyl-CoA dehydrogenase NM domain-like"/>
    <property type="match status" value="1"/>
</dbReference>
<keyword evidence="4 5" id="KW-0274">FAD</keyword>
<evidence type="ECO:0000259" key="8">
    <source>
        <dbReference type="Pfam" id="PF02771"/>
    </source>
</evidence>
<dbReference type="Gene3D" id="1.20.140.10">
    <property type="entry name" value="Butyryl-CoA Dehydrogenase, subunit A, domain 3"/>
    <property type="match status" value="1"/>
</dbReference>
<evidence type="ECO:0000256" key="2">
    <source>
        <dbReference type="ARBA" id="ARBA00009347"/>
    </source>
</evidence>
<gene>
    <name evidence="9" type="ORF">B0I31_104370</name>
</gene>
<dbReference type="SUPFAM" id="SSF47203">
    <property type="entry name" value="Acyl-CoA dehydrogenase C-terminal domain-like"/>
    <property type="match status" value="1"/>
</dbReference>
<evidence type="ECO:0000313" key="10">
    <source>
        <dbReference type="Proteomes" id="UP000241118"/>
    </source>
</evidence>
<keyword evidence="3 5" id="KW-0285">Flavoprotein</keyword>
<evidence type="ECO:0000256" key="1">
    <source>
        <dbReference type="ARBA" id="ARBA00001974"/>
    </source>
</evidence>
<comment type="cofactor">
    <cofactor evidence="1 5">
        <name>FAD</name>
        <dbReference type="ChEBI" id="CHEBI:57692"/>
    </cofactor>
</comment>
<protein>
    <submittedName>
        <fullName evidence="9">Alkylation response protein AidB-like acyl-CoA dehydrogenase</fullName>
    </submittedName>
</protein>
<dbReference type="Gene3D" id="1.10.540.10">
    <property type="entry name" value="Acyl-CoA dehydrogenase/oxidase, N-terminal domain"/>
    <property type="match status" value="1"/>
</dbReference>
<dbReference type="PIRSF" id="PIRSF016578">
    <property type="entry name" value="HsaA"/>
    <property type="match status" value="1"/>
</dbReference>
<dbReference type="RefSeq" id="WP_106615758.1">
    <property type="nucleotide sequence ID" value="NZ_PYAX01000004.1"/>
</dbReference>
<dbReference type="CDD" id="cd00567">
    <property type="entry name" value="ACAD"/>
    <property type="match status" value="1"/>
</dbReference>
<evidence type="ECO:0000256" key="5">
    <source>
        <dbReference type="RuleBase" id="RU362125"/>
    </source>
</evidence>
<sequence length="378" mass="40591">MDLRQEVRAFARTHLLDGPPDLASRTAAWHAAGLANWWLPVEHGGRGLSLREGVDVVDELAYADAGFAFSSLVGVIGSTLVDLYGDDRLRAEVLGDLGRDGGFFATAVTERDAGSELDRLQTTAVPKGDTVVVTGEKLFSTNADRARYLLVVARHEAGAADQPHVAVVVPRDADGVAVSEPWRTTGLTGSPVHRVALADCAVPTGHVLDGHGLRLLEVGLNASRVLIAATAVGMARRIRDLCLDFAGRRRLRDGVLGKHPLFADKMAQVEVEIETMRSQCRAAAADYDAVRDDPDAARRFARRGALKSALVAKVFCGQAGWRVASTGSEVFGGLGYTDEVPIGALMRDMRHVSLVEGGEDVLRDVVYRRFTAPPVRRA</sequence>
<comment type="similarity">
    <text evidence="2 5">Belongs to the acyl-CoA dehydrogenase family.</text>
</comment>
<dbReference type="InterPro" id="IPR046373">
    <property type="entry name" value="Acyl-CoA_Oxase/DH_mid-dom_sf"/>
</dbReference>
<comment type="caution">
    <text evidence="9">The sequence shown here is derived from an EMBL/GenBank/DDBJ whole genome shotgun (WGS) entry which is preliminary data.</text>
</comment>
<evidence type="ECO:0000256" key="3">
    <source>
        <dbReference type="ARBA" id="ARBA00022630"/>
    </source>
</evidence>
<dbReference type="AlphaFoldDB" id="A0A2P8IC89"/>
<dbReference type="Pfam" id="PF02771">
    <property type="entry name" value="Acyl-CoA_dh_N"/>
    <property type="match status" value="1"/>
</dbReference>
<dbReference type="GO" id="GO:0050660">
    <property type="term" value="F:flavin adenine dinucleotide binding"/>
    <property type="evidence" value="ECO:0007669"/>
    <property type="project" value="InterPro"/>
</dbReference>
<evidence type="ECO:0000313" key="9">
    <source>
        <dbReference type="EMBL" id="PSL56079.1"/>
    </source>
</evidence>
<organism evidence="9 10">
    <name type="scientific">Saccharothrix carnea</name>
    <dbReference type="NCBI Taxonomy" id="1280637"/>
    <lineage>
        <taxon>Bacteria</taxon>
        <taxon>Bacillati</taxon>
        <taxon>Actinomycetota</taxon>
        <taxon>Actinomycetes</taxon>
        <taxon>Pseudonocardiales</taxon>
        <taxon>Pseudonocardiaceae</taxon>
        <taxon>Saccharothrix</taxon>
    </lineage>
</organism>
<dbReference type="InterPro" id="IPR013786">
    <property type="entry name" value="AcylCoA_DH/ox_N"/>
</dbReference>
<dbReference type="Proteomes" id="UP000241118">
    <property type="component" value="Unassembled WGS sequence"/>
</dbReference>
<feature type="domain" description="Acyl-CoA dehydrogenase/oxidase C-terminal" evidence="6">
    <location>
        <begin position="210"/>
        <end position="369"/>
    </location>
</feature>
<dbReference type="EMBL" id="PYAX01000004">
    <property type="protein sequence ID" value="PSL56079.1"/>
    <property type="molecule type" value="Genomic_DNA"/>
</dbReference>
<dbReference type="GO" id="GO:0003995">
    <property type="term" value="F:acyl-CoA dehydrogenase activity"/>
    <property type="evidence" value="ECO:0007669"/>
    <property type="project" value="TreeGrafter"/>
</dbReference>
<evidence type="ECO:0000259" key="7">
    <source>
        <dbReference type="Pfam" id="PF02770"/>
    </source>
</evidence>
<reference evidence="9 10" key="1">
    <citation type="submission" date="2018-03" db="EMBL/GenBank/DDBJ databases">
        <title>Genomic Encyclopedia of Type Strains, Phase III (KMG-III): the genomes of soil and plant-associated and newly described type strains.</title>
        <authorList>
            <person name="Whitman W."/>
        </authorList>
    </citation>
    <scope>NUCLEOTIDE SEQUENCE [LARGE SCALE GENOMIC DNA]</scope>
    <source>
        <strain evidence="9 10">CGMCC 4.7097</strain>
    </source>
</reference>
<name>A0A2P8IC89_SACCR</name>
<dbReference type="InterPro" id="IPR006091">
    <property type="entry name" value="Acyl-CoA_Oxase/DH_mid-dom"/>
</dbReference>
<dbReference type="Pfam" id="PF02770">
    <property type="entry name" value="Acyl-CoA_dh_M"/>
    <property type="match status" value="1"/>
</dbReference>
<dbReference type="PANTHER" id="PTHR43884:SF12">
    <property type="entry name" value="ISOVALERYL-COA DEHYDROGENASE, MITOCHONDRIAL-RELATED"/>
    <property type="match status" value="1"/>
</dbReference>
<dbReference type="Pfam" id="PF00441">
    <property type="entry name" value="Acyl-CoA_dh_1"/>
    <property type="match status" value="1"/>
</dbReference>
<proteinExistence type="inferred from homology"/>
<dbReference type="PANTHER" id="PTHR43884">
    <property type="entry name" value="ACYL-COA DEHYDROGENASE"/>
    <property type="match status" value="1"/>
</dbReference>
<dbReference type="InterPro" id="IPR009100">
    <property type="entry name" value="AcylCoA_DH/oxidase_NM_dom_sf"/>
</dbReference>
<accession>A0A2P8IC89</accession>